<dbReference type="Proteomes" id="UP000622797">
    <property type="component" value="Unassembled WGS sequence"/>
</dbReference>
<dbReference type="InterPro" id="IPR013148">
    <property type="entry name" value="Glyco_hydro_32_N"/>
</dbReference>
<evidence type="ECO:0008006" key="11">
    <source>
        <dbReference type="Google" id="ProtNLM"/>
    </source>
</evidence>
<dbReference type="EMBL" id="JABEXW010000494">
    <property type="protein sequence ID" value="KAF4963122.1"/>
    <property type="molecule type" value="Genomic_DNA"/>
</dbReference>
<evidence type="ECO:0000256" key="4">
    <source>
        <dbReference type="ARBA" id="ARBA00023295"/>
    </source>
</evidence>
<evidence type="ECO:0000256" key="2">
    <source>
        <dbReference type="ARBA" id="ARBA00022729"/>
    </source>
</evidence>
<dbReference type="GO" id="GO:0005987">
    <property type="term" value="P:sucrose catabolic process"/>
    <property type="evidence" value="ECO:0007669"/>
    <property type="project" value="TreeGrafter"/>
</dbReference>
<keyword evidence="10" id="KW-1185">Reference proteome</keyword>
<evidence type="ECO:0000259" key="8">
    <source>
        <dbReference type="Pfam" id="PF08244"/>
    </source>
</evidence>
<reference evidence="9" key="2">
    <citation type="submission" date="2020-05" db="EMBL/GenBank/DDBJ databases">
        <authorList>
            <person name="Kim H.-S."/>
            <person name="Proctor R.H."/>
            <person name="Brown D.W."/>
        </authorList>
    </citation>
    <scope>NUCLEOTIDE SEQUENCE</scope>
    <source>
        <strain evidence="9">NRRL 20472</strain>
    </source>
</reference>
<dbReference type="SUPFAM" id="SSF49899">
    <property type="entry name" value="Concanavalin A-like lectins/glucanases"/>
    <property type="match status" value="1"/>
</dbReference>
<protein>
    <recommendedName>
        <fullName evidence="11">Inulinase</fullName>
    </recommendedName>
</protein>
<dbReference type="Gene3D" id="2.115.10.20">
    <property type="entry name" value="Glycosyl hydrolase domain, family 43"/>
    <property type="match status" value="1"/>
</dbReference>
<feature type="domain" description="Glycosyl hydrolase family 32 C-terminal" evidence="8">
    <location>
        <begin position="380"/>
        <end position="519"/>
    </location>
</feature>
<reference evidence="9" key="1">
    <citation type="journal article" date="2020" name="BMC Genomics">
        <title>Correction to: Identification and distribution of gene clusters required for synthesis of sphingolipid metabolism inhibitors in diverse species of the filamentous fungus Fusarium.</title>
        <authorList>
            <person name="Kim H.S."/>
            <person name="Lohmar J.M."/>
            <person name="Busman M."/>
            <person name="Brown D.W."/>
            <person name="Naumann T.A."/>
            <person name="Divon H.H."/>
            <person name="Lysoe E."/>
            <person name="Uhlig S."/>
            <person name="Proctor R.H."/>
        </authorList>
    </citation>
    <scope>NUCLEOTIDE SEQUENCE</scope>
    <source>
        <strain evidence="9">NRRL 20472</strain>
    </source>
</reference>
<comment type="caution">
    <text evidence="9">The sequence shown here is derived from an EMBL/GenBank/DDBJ whole genome shotgun (WGS) entry which is preliminary data.</text>
</comment>
<name>A0A8H4X5W4_9HYPO</name>
<evidence type="ECO:0000313" key="9">
    <source>
        <dbReference type="EMBL" id="KAF4963122.1"/>
    </source>
</evidence>
<evidence type="ECO:0000256" key="5">
    <source>
        <dbReference type="RuleBase" id="RU362110"/>
    </source>
</evidence>
<feature type="chain" id="PRO_5034277701" description="Inulinase" evidence="6">
    <location>
        <begin position="34"/>
        <end position="522"/>
    </location>
</feature>
<proteinExistence type="inferred from homology"/>
<dbReference type="Pfam" id="PF08244">
    <property type="entry name" value="Glyco_hydro_32C"/>
    <property type="match status" value="1"/>
</dbReference>
<organism evidence="9 10">
    <name type="scientific">Fusarium sarcochroum</name>
    <dbReference type="NCBI Taxonomy" id="1208366"/>
    <lineage>
        <taxon>Eukaryota</taxon>
        <taxon>Fungi</taxon>
        <taxon>Dikarya</taxon>
        <taxon>Ascomycota</taxon>
        <taxon>Pezizomycotina</taxon>
        <taxon>Sordariomycetes</taxon>
        <taxon>Hypocreomycetidae</taxon>
        <taxon>Hypocreales</taxon>
        <taxon>Nectriaceae</taxon>
        <taxon>Fusarium</taxon>
        <taxon>Fusarium lateritium species complex</taxon>
    </lineage>
</organism>
<keyword evidence="3 5" id="KW-0378">Hydrolase</keyword>
<dbReference type="PANTHER" id="PTHR42800:SF1">
    <property type="entry name" value="EXOINULINASE INUD (AFU_ORTHOLOGUE AFUA_5G00480)"/>
    <property type="match status" value="1"/>
</dbReference>
<evidence type="ECO:0000256" key="3">
    <source>
        <dbReference type="ARBA" id="ARBA00022801"/>
    </source>
</evidence>
<dbReference type="InterPro" id="IPR023296">
    <property type="entry name" value="Glyco_hydro_beta-prop_sf"/>
</dbReference>
<feature type="signal peptide" evidence="6">
    <location>
        <begin position="1"/>
        <end position="33"/>
    </location>
</feature>
<sequence>MLWKHSLKSMLPNFHTKLSGLALVFLLACLAQAEDFRPLYHFVPDQNWMNEPNGLIKIGSKWHLFFQHNPTGNFWGNLSWGHATSTDLIDWTHLPVAISSADGVEAFTGTAYLDEDNTSGLGTSDSPPYLAFYTGYFPDSGVQDQRLAYSLDQGETWTKYSENPIISQAQEKPHDTTGGLETRDPKVFFHTPTRTWVMVLAHGGQDKLSFWTSPDAKTWTWNNDLTSSDISGLSSDITGWEVPDLFELTVEGTFDTKWVLLVTPAQGSPAGGNGVFAVTGSFDGTTFSPDAIDSTNMWLDFGRDWDGAYSWENVPSSDGRKVLASVMNSYGADPPTETWKGMLSFPRTLELHEIDNELRFVQQPVKELDSASTSLVAVANKTLETGDTLFSDQSGVALDIRVSFIPTEGSVLSLAVRKGDLEQTVIKYSQSDNTLSVDRTKSGNISYNSAAGGVHKATFSADSNGVVHLRVLVDVCSVEVFGGAGEVVISDLIFPSESSDGLELSATGGSVMLKSAEVRSVE</sequence>
<evidence type="ECO:0000259" key="7">
    <source>
        <dbReference type="Pfam" id="PF00251"/>
    </source>
</evidence>
<accession>A0A8H4X5W4</accession>
<evidence type="ECO:0000313" key="10">
    <source>
        <dbReference type="Proteomes" id="UP000622797"/>
    </source>
</evidence>
<dbReference type="Gene3D" id="2.60.120.560">
    <property type="entry name" value="Exo-inulinase, domain 1"/>
    <property type="match status" value="1"/>
</dbReference>
<dbReference type="PANTHER" id="PTHR42800">
    <property type="entry name" value="EXOINULINASE INUD (AFU_ORTHOLOGUE AFUA_5G00480)"/>
    <property type="match status" value="1"/>
</dbReference>
<keyword evidence="4 5" id="KW-0326">Glycosidase</keyword>
<dbReference type="PROSITE" id="PS51257">
    <property type="entry name" value="PROKAR_LIPOPROTEIN"/>
    <property type="match status" value="1"/>
</dbReference>
<dbReference type="GO" id="GO:0004575">
    <property type="term" value="F:sucrose alpha-glucosidase activity"/>
    <property type="evidence" value="ECO:0007669"/>
    <property type="project" value="TreeGrafter"/>
</dbReference>
<comment type="similarity">
    <text evidence="1 5">Belongs to the glycosyl hydrolase 32 family.</text>
</comment>
<dbReference type="SUPFAM" id="SSF75005">
    <property type="entry name" value="Arabinanase/levansucrase/invertase"/>
    <property type="match status" value="1"/>
</dbReference>
<feature type="domain" description="Glycosyl hydrolase family 32 N-terminal" evidence="7">
    <location>
        <begin position="41"/>
        <end position="364"/>
    </location>
</feature>
<dbReference type="GO" id="GO:0051670">
    <property type="term" value="F:inulinase activity"/>
    <property type="evidence" value="ECO:0007669"/>
    <property type="project" value="UniProtKB-ARBA"/>
</dbReference>
<gene>
    <name evidence="9" type="ORF">FSARC_8835</name>
</gene>
<dbReference type="FunFam" id="2.60.120.560:FF:000003">
    <property type="entry name" value="Extracellular exo-inulinase inuE"/>
    <property type="match status" value="1"/>
</dbReference>
<evidence type="ECO:0000256" key="6">
    <source>
        <dbReference type="SAM" id="SignalP"/>
    </source>
</evidence>
<evidence type="ECO:0000256" key="1">
    <source>
        <dbReference type="ARBA" id="ARBA00009902"/>
    </source>
</evidence>
<dbReference type="AlphaFoldDB" id="A0A8H4X5W4"/>
<dbReference type="InterPro" id="IPR001362">
    <property type="entry name" value="Glyco_hydro_32"/>
</dbReference>
<dbReference type="InterPro" id="IPR013320">
    <property type="entry name" value="ConA-like_dom_sf"/>
</dbReference>
<dbReference type="SMART" id="SM00640">
    <property type="entry name" value="Glyco_32"/>
    <property type="match status" value="1"/>
</dbReference>
<dbReference type="OrthoDB" id="202537at2759"/>
<dbReference type="GO" id="GO:0005737">
    <property type="term" value="C:cytoplasm"/>
    <property type="evidence" value="ECO:0007669"/>
    <property type="project" value="TreeGrafter"/>
</dbReference>
<dbReference type="CDD" id="cd18622">
    <property type="entry name" value="GH32_Inu-like"/>
    <property type="match status" value="1"/>
</dbReference>
<dbReference type="Pfam" id="PF00251">
    <property type="entry name" value="Glyco_hydro_32N"/>
    <property type="match status" value="1"/>
</dbReference>
<keyword evidence="2 6" id="KW-0732">Signal</keyword>
<dbReference type="InterPro" id="IPR013189">
    <property type="entry name" value="Glyco_hydro_32_C"/>
</dbReference>